<dbReference type="EMBL" id="ML977175">
    <property type="protein sequence ID" value="KAF1983480.1"/>
    <property type="molecule type" value="Genomic_DNA"/>
</dbReference>
<reference evidence="1" key="1">
    <citation type="journal article" date="2020" name="Stud. Mycol.">
        <title>101 Dothideomycetes genomes: a test case for predicting lifestyles and emergence of pathogens.</title>
        <authorList>
            <person name="Haridas S."/>
            <person name="Albert R."/>
            <person name="Binder M."/>
            <person name="Bloem J."/>
            <person name="Labutti K."/>
            <person name="Salamov A."/>
            <person name="Andreopoulos B."/>
            <person name="Baker S."/>
            <person name="Barry K."/>
            <person name="Bills G."/>
            <person name="Bluhm B."/>
            <person name="Cannon C."/>
            <person name="Castanera R."/>
            <person name="Culley D."/>
            <person name="Daum C."/>
            <person name="Ezra D."/>
            <person name="Gonzalez J."/>
            <person name="Henrissat B."/>
            <person name="Kuo A."/>
            <person name="Liang C."/>
            <person name="Lipzen A."/>
            <person name="Lutzoni F."/>
            <person name="Magnuson J."/>
            <person name="Mondo S."/>
            <person name="Nolan M."/>
            <person name="Ohm R."/>
            <person name="Pangilinan J."/>
            <person name="Park H.-J."/>
            <person name="Ramirez L."/>
            <person name="Alfaro M."/>
            <person name="Sun H."/>
            <person name="Tritt A."/>
            <person name="Yoshinaga Y."/>
            <person name="Zwiers L.-H."/>
            <person name="Turgeon B."/>
            <person name="Goodwin S."/>
            <person name="Spatafora J."/>
            <person name="Crous P."/>
            <person name="Grigoriev I."/>
        </authorList>
    </citation>
    <scope>NUCLEOTIDE SEQUENCE</scope>
    <source>
        <strain evidence="1">CBS 113979</strain>
    </source>
</reference>
<dbReference type="AlphaFoldDB" id="A0A6G1GRQ8"/>
<gene>
    <name evidence="1" type="ORF">K402DRAFT_396724</name>
</gene>
<dbReference type="Proteomes" id="UP000800041">
    <property type="component" value="Unassembled WGS sequence"/>
</dbReference>
<accession>A0A6G1GRQ8</accession>
<proteinExistence type="predicted"/>
<evidence type="ECO:0000313" key="1">
    <source>
        <dbReference type="EMBL" id="KAF1983480.1"/>
    </source>
</evidence>
<evidence type="ECO:0000313" key="2">
    <source>
        <dbReference type="Proteomes" id="UP000800041"/>
    </source>
</evidence>
<organism evidence="1 2">
    <name type="scientific">Aulographum hederae CBS 113979</name>
    <dbReference type="NCBI Taxonomy" id="1176131"/>
    <lineage>
        <taxon>Eukaryota</taxon>
        <taxon>Fungi</taxon>
        <taxon>Dikarya</taxon>
        <taxon>Ascomycota</taxon>
        <taxon>Pezizomycotina</taxon>
        <taxon>Dothideomycetes</taxon>
        <taxon>Pleosporomycetidae</taxon>
        <taxon>Aulographales</taxon>
        <taxon>Aulographaceae</taxon>
    </lineage>
</organism>
<sequence>MVLELGWTFESGCAVFARQAMAAGGVMAFGVFGMVLELGGAYYPVGAGLDDLCDSG</sequence>
<name>A0A6G1GRQ8_9PEZI</name>
<keyword evidence="2" id="KW-1185">Reference proteome</keyword>
<protein>
    <submittedName>
        <fullName evidence="1">Uncharacterized protein</fullName>
    </submittedName>
</protein>